<keyword evidence="11" id="KW-0963">Cytoplasm</keyword>
<keyword evidence="5" id="KW-0863">Zinc-finger</keyword>
<evidence type="ECO:0000259" key="13">
    <source>
        <dbReference type="PROSITE" id="PS50980"/>
    </source>
</evidence>
<evidence type="ECO:0000256" key="3">
    <source>
        <dbReference type="ARBA" id="ARBA00022679"/>
    </source>
</evidence>
<keyword evidence="8 11" id="KW-0443">Lipid metabolism</keyword>
<keyword evidence="6 11" id="KW-0276">Fatty acid metabolism</keyword>
<keyword evidence="3 11" id="KW-0808">Transferase</keyword>
<evidence type="ECO:0000256" key="7">
    <source>
        <dbReference type="ARBA" id="ARBA00022840"/>
    </source>
</evidence>
<feature type="domain" description="CoA carboxyltransferase C-terminal" evidence="14">
    <location>
        <begin position="205"/>
        <end position="484"/>
    </location>
</feature>
<evidence type="ECO:0000256" key="9">
    <source>
        <dbReference type="ARBA" id="ARBA00023160"/>
    </source>
</evidence>
<dbReference type="EMBL" id="BAAAYN010000004">
    <property type="protein sequence ID" value="GAA3383084.1"/>
    <property type="molecule type" value="Genomic_DNA"/>
</dbReference>
<keyword evidence="16" id="KW-1185">Reference proteome</keyword>
<gene>
    <name evidence="11" type="primary">accA</name>
    <name evidence="15" type="ORF">GCM10020369_07610</name>
</gene>
<dbReference type="PROSITE" id="PS50980">
    <property type="entry name" value="COA_CT_NTER"/>
    <property type="match status" value="1"/>
</dbReference>
<protein>
    <recommendedName>
        <fullName evidence="11">Acetyl-coenzyme A carboxylase carboxyl transferase subunit alpha</fullName>
        <shortName evidence="11">ACCase subunit alpha</shortName>
        <shortName evidence="11">Acetyl-CoA carboxylase carboxyltransferase subunit alpha</shortName>
        <ecNumber evidence="11">2.1.3.15</ecNumber>
    </recommendedName>
</protein>
<comment type="catalytic activity">
    <reaction evidence="10 11">
        <text>N(6)-carboxybiotinyl-L-lysyl-[protein] + acetyl-CoA = N(6)-biotinyl-L-lysyl-[protein] + malonyl-CoA</text>
        <dbReference type="Rhea" id="RHEA:54728"/>
        <dbReference type="Rhea" id="RHEA-COMP:10505"/>
        <dbReference type="Rhea" id="RHEA-COMP:10506"/>
        <dbReference type="ChEBI" id="CHEBI:57288"/>
        <dbReference type="ChEBI" id="CHEBI:57384"/>
        <dbReference type="ChEBI" id="CHEBI:83144"/>
        <dbReference type="ChEBI" id="CHEBI:83145"/>
        <dbReference type="EC" id="2.1.3.15"/>
    </reaction>
</comment>
<keyword evidence="7 11" id="KW-0067">ATP-binding</keyword>
<keyword evidence="5" id="KW-0862">Zinc</keyword>
<evidence type="ECO:0000256" key="8">
    <source>
        <dbReference type="ARBA" id="ARBA00023098"/>
    </source>
</evidence>
<name>A0ABP6SRH9_9ACTN</name>
<evidence type="ECO:0000313" key="15">
    <source>
        <dbReference type="EMBL" id="GAA3383084.1"/>
    </source>
</evidence>
<comment type="function">
    <text evidence="11">Component of the acetyl coenzyme A carboxylase (ACC) complex. First, biotin carboxylase catalyzes the carboxylation of biotin on its carrier protein (BCCP) and then the CO(2) group is transferred by the carboxyltransferase to acetyl-CoA to form malonyl-CoA.</text>
</comment>
<dbReference type="Gene3D" id="3.90.226.10">
    <property type="entry name" value="2-enoyl-CoA Hydratase, Chain A, domain 1"/>
    <property type="match status" value="2"/>
</dbReference>
<dbReference type="Pfam" id="PF01039">
    <property type="entry name" value="Carboxyl_trans"/>
    <property type="match status" value="1"/>
</dbReference>
<dbReference type="InterPro" id="IPR029045">
    <property type="entry name" value="ClpP/crotonase-like_dom_sf"/>
</dbReference>
<evidence type="ECO:0000256" key="1">
    <source>
        <dbReference type="ARBA" id="ARBA00004956"/>
    </source>
</evidence>
<dbReference type="SUPFAM" id="SSF52096">
    <property type="entry name" value="ClpP/crotonase"/>
    <property type="match status" value="2"/>
</dbReference>
<evidence type="ECO:0000256" key="5">
    <source>
        <dbReference type="ARBA" id="ARBA00022771"/>
    </source>
</evidence>
<sequence length="509" mass="53587">MDDRVEQLLDPGSWRPAERQPVGGDPLGFVDSRPYPQRLDDARRRSGRPDAVCYGFGQVDGHDVVLAVMDFSFLGGSMGSAVGEAIVRAAEDARSSRTPLVLVVASGGARMQEGALSLMQMAKTAQAMRRLHEDGVLSVAILTDPTFGGVTASFATLADVLIGEQGAHIGFAGPRVIANATRERLPEGFQTAEYLLGAGLLDRVESRRELRSLLGRVLDLAGGRPTACLGHPDVVVGDPAAVDTGESAAETLQLARDVRRPTTLDYVGRICDDWLELHGDRLGDDDPAIVGGLASIAGHRIVLLGHQKGHDTAERVARNFGMAGPAGYRKALRLMRLAERLGLPVVTLVDTQGAAPGIDAERYGQSWAIAECIAGMARLETPVLSVVIGEGGSGGALALATANQVFALSNACYSVISPESCSTILYGDPSHGPRMAEALRLTAPEQLRLGIVDGVVPEPDGGTQSDPATAAARLKDAILGGLARMAPLSAAQLRDQRHNRFRALGVVDD</sequence>
<keyword evidence="5" id="KW-0479">Metal-binding</keyword>
<evidence type="ECO:0000256" key="4">
    <source>
        <dbReference type="ARBA" id="ARBA00022741"/>
    </source>
</evidence>
<dbReference type="NCBIfam" id="NF041504">
    <property type="entry name" value="AccA_sub"/>
    <property type="match status" value="1"/>
</dbReference>
<evidence type="ECO:0000256" key="2">
    <source>
        <dbReference type="ARBA" id="ARBA00022516"/>
    </source>
</evidence>
<evidence type="ECO:0000259" key="14">
    <source>
        <dbReference type="PROSITE" id="PS50989"/>
    </source>
</evidence>
<keyword evidence="4 11" id="KW-0547">Nucleotide-binding</keyword>
<evidence type="ECO:0000313" key="16">
    <source>
        <dbReference type="Proteomes" id="UP001501676"/>
    </source>
</evidence>
<dbReference type="PANTHER" id="PTHR42853:SF3">
    <property type="entry name" value="ACETYL-COENZYME A CARBOXYLASE CARBOXYL TRANSFERASE SUBUNIT ALPHA, CHLOROPLASTIC"/>
    <property type="match status" value="1"/>
</dbReference>
<evidence type="ECO:0000256" key="6">
    <source>
        <dbReference type="ARBA" id="ARBA00022832"/>
    </source>
</evidence>
<feature type="domain" description="CoA carboxyltransferase N-terminal" evidence="13">
    <location>
        <begin position="1"/>
        <end position="236"/>
    </location>
</feature>
<comment type="similarity">
    <text evidence="11">Belongs to the AccA family.</text>
</comment>
<dbReference type="PANTHER" id="PTHR42853">
    <property type="entry name" value="ACETYL-COENZYME A CARBOXYLASE CARBOXYL TRANSFERASE SUBUNIT ALPHA"/>
    <property type="match status" value="1"/>
</dbReference>
<feature type="region of interest" description="Disordered" evidence="12">
    <location>
        <begin position="1"/>
        <end position="44"/>
    </location>
</feature>
<reference evidence="16" key="1">
    <citation type="journal article" date="2019" name="Int. J. Syst. Evol. Microbiol.">
        <title>The Global Catalogue of Microorganisms (GCM) 10K type strain sequencing project: providing services to taxonomists for standard genome sequencing and annotation.</title>
        <authorList>
            <consortium name="The Broad Institute Genomics Platform"/>
            <consortium name="The Broad Institute Genome Sequencing Center for Infectious Disease"/>
            <person name="Wu L."/>
            <person name="Ma J."/>
        </authorList>
    </citation>
    <scope>NUCLEOTIDE SEQUENCE [LARGE SCALE GENOMIC DNA]</scope>
    <source>
        <strain evidence="16">JCM 9458</strain>
    </source>
</reference>
<dbReference type="PROSITE" id="PS50989">
    <property type="entry name" value="COA_CT_CTER"/>
    <property type="match status" value="1"/>
</dbReference>
<dbReference type="Proteomes" id="UP001501676">
    <property type="component" value="Unassembled WGS sequence"/>
</dbReference>
<comment type="pathway">
    <text evidence="1 11">Lipid metabolism; malonyl-CoA biosynthesis; malonyl-CoA from acetyl-CoA: step 1/1.</text>
</comment>
<organism evidence="15 16">
    <name type="scientific">Cryptosporangium minutisporangium</name>
    <dbReference type="NCBI Taxonomy" id="113569"/>
    <lineage>
        <taxon>Bacteria</taxon>
        <taxon>Bacillati</taxon>
        <taxon>Actinomycetota</taxon>
        <taxon>Actinomycetes</taxon>
        <taxon>Cryptosporangiales</taxon>
        <taxon>Cryptosporangiaceae</taxon>
        <taxon>Cryptosporangium</taxon>
    </lineage>
</organism>
<keyword evidence="9 11" id="KW-0275">Fatty acid biosynthesis</keyword>
<evidence type="ECO:0000256" key="11">
    <source>
        <dbReference type="HAMAP-Rule" id="MF_00823"/>
    </source>
</evidence>
<comment type="subcellular location">
    <subcellularLocation>
        <location evidence="11">Cytoplasm</location>
    </subcellularLocation>
</comment>
<evidence type="ECO:0000256" key="12">
    <source>
        <dbReference type="SAM" id="MobiDB-lite"/>
    </source>
</evidence>
<dbReference type="EC" id="2.1.3.15" evidence="11"/>
<dbReference type="InterPro" id="IPR034733">
    <property type="entry name" value="AcCoA_carboxyl_beta"/>
</dbReference>
<dbReference type="NCBIfam" id="TIGR00513">
    <property type="entry name" value="accA"/>
    <property type="match status" value="1"/>
</dbReference>
<dbReference type="InterPro" id="IPR001095">
    <property type="entry name" value="Acetyl_CoA_COase_a_su"/>
</dbReference>
<proteinExistence type="inferred from homology"/>
<dbReference type="HAMAP" id="MF_00823">
    <property type="entry name" value="AcetylCoA_CT_alpha"/>
    <property type="match status" value="1"/>
</dbReference>
<dbReference type="PRINTS" id="PR01069">
    <property type="entry name" value="ACCCTRFRASEA"/>
</dbReference>
<evidence type="ECO:0000256" key="10">
    <source>
        <dbReference type="ARBA" id="ARBA00049152"/>
    </source>
</evidence>
<dbReference type="Pfam" id="PF03255">
    <property type="entry name" value="ACCA"/>
    <property type="match status" value="1"/>
</dbReference>
<dbReference type="InterPro" id="IPR011762">
    <property type="entry name" value="COA_CT_N"/>
</dbReference>
<comment type="subunit">
    <text evidence="11">Acetyl-CoA carboxylase is a heterohexamer composed of biotin carboxyl carrier protein (AccB), biotin carboxylase (AccC) and two subunits each of ACCase subunit alpha (AccA) and ACCase subunit beta (AccD).</text>
</comment>
<accession>A0ABP6SRH9</accession>
<comment type="caution">
    <text evidence="15">The sequence shown here is derived from an EMBL/GenBank/DDBJ whole genome shotgun (WGS) entry which is preliminary data.</text>
</comment>
<dbReference type="InterPro" id="IPR011763">
    <property type="entry name" value="COA_CT_C"/>
</dbReference>
<keyword evidence="2 11" id="KW-0444">Lipid biosynthesis</keyword>